<dbReference type="EMBL" id="JAME01000039">
    <property type="protein sequence ID" value="ETX27167.1"/>
    <property type="molecule type" value="Genomic_DNA"/>
</dbReference>
<keyword evidence="2" id="KW-1185">Reference proteome</keyword>
<dbReference type="PROSITE" id="PS51257">
    <property type="entry name" value="PROKAR_LIPOPROTEIN"/>
    <property type="match status" value="1"/>
</dbReference>
<accession>X7F2M7</accession>
<reference evidence="1 2" key="1">
    <citation type="submission" date="2014-01" db="EMBL/GenBank/DDBJ databases">
        <title>Roseivivax isoporae LMG 25204 Genome Sequencing.</title>
        <authorList>
            <person name="Lai Q."/>
            <person name="Li G."/>
            <person name="Shao Z."/>
        </authorList>
    </citation>
    <scope>NUCLEOTIDE SEQUENCE [LARGE SCALE GENOMIC DNA]</scope>
    <source>
        <strain evidence="1 2">LMG 25204</strain>
    </source>
</reference>
<dbReference type="STRING" id="1449351.RISW2_15375"/>
<dbReference type="eggNOG" id="ENOG5032Y82">
    <property type="taxonomic scope" value="Bacteria"/>
</dbReference>
<dbReference type="Proteomes" id="UP000023430">
    <property type="component" value="Unassembled WGS sequence"/>
</dbReference>
<dbReference type="OrthoDB" id="7659053at2"/>
<dbReference type="RefSeq" id="WP_043774172.1">
    <property type="nucleotide sequence ID" value="NZ_JAME01000039.1"/>
</dbReference>
<evidence type="ECO:0000313" key="1">
    <source>
        <dbReference type="EMBL" id="ETX27167.1"/>
    </source>
</evidence>
<comment type="caution">
    <text evidence="1">The sequence shown here is derived from an EMBL/GenBank/DDBJ whole genome shotgun (WGS) entry which is preliminary data.</text>
</comment>
<evidence type="ECO:0008006" key="3">
    <source>
        <dbReference type="Google" id="ProtNLM"/>
    </source>
</evidence>
<sequence length="117" mass="12869">MRNFVWIVAAGLALAACGGGERVTRGYVAPGPSFANGPIKNACLGSDRSARNPRLCGCIQSVADSSLSNSEQRLAVTFFKDPHRAQEIRQSDRPNHERMWTNYKAFTNRAEQICRGL</sequence>
<name>X7F2M7_9RHOB</name>
<dbReference type="AlphaFoldDB" id="X7F2M7"/>
<proteinExistence type="predicted"/>
<protein>
    <recommendedName>
        <fullName evidence="3">Arginine transporter</fullName>
    </recommendedName>
</protein>
<organism evidence="1 2">
    <name type="scientific">Roseivivax isoporae LMG 25204</name>
    <dbReference type="NCBI Taxonomy" id="1449351"/>
    <lineage>
        <taxon>Bacteria</taxon>
        <taxon>Pseudomonadati</taxon>
        <taxon>Pseudomonadota</taxon>
        <taxon>Alphaproteobacteria</taxon>
        <taxon>Rhodobacterales</taxon>
        <taxon>Roseobacteraceae</taxon>
        <taxon>Roseivivax</taxon>
    </lineage>
</organism>
<evidence type="ECO:0000313" key="2">
    <source>
        <dbReference type="Proteomes" id="UP000023430"/>
    </source>
</evidence>
<gene>
    <name evidence="1" type="ORF">RISW2_15375</name>
</gene>